<gene>
    <name evidence="2" type="ORF">RRG08_063330</name>
</gene>
<comment type="caution">
    <text evidence="2">The sequence shown here is derived from an EMBL/GenBank/DDBJ whole genome shotgun (WGS) entry which is preliminary data.</text>
</comment>
<protein>
    <submittedName>
        <fullName evidence="2">Uncharacterized protein</fullName>
    </submittedName>
</protein>
<proteinExistence type="predicted"/>
<feature type="region of interest" description="Disordered" evidence="1">
    <location>
        <begin position="1"/>
        <end position="21"/>
    </location>
</feature>
<evidence type="ECO:0000256" key="1">
    <source>
        <dbReference type="SAM" id="MobiDB-lite"/>
    </source>
</evidence>
<evidence type="ECO:0000313" key="3">
    <source>
        <dbReference type="Proteomes" id="UP001283361"/>
    </source>
</evidence>
<dbReference type="Proteomes" id="UP001283361">
    <property type="component" value="Unassembled WGS sequence"/>
</dbReference>
<name>A0AAE1DMW4_9GAST</name>
<organism evidence="2 3">
    <name type="scientific">Elysia crispata</name>
    <name type="common">lettuce slug</name>
    <dbReference type="NCBI Taxonomy" id="231223"/>
    <lineage>
        <taxon>Eukaryota</taxon>
        <taxon>Metazoa</taxon>
        <taxon>Spiralia</taxon>
        <taxon>Lophotrochozoa</taxon>
        <taxon>Mollusca</taxon>
        <taxon>Gastropoda</taxon>
        <taxon>Heterobranchia</taxon>
        <taxon>Euthyneura</taxon>
        <taxon>Panpulmonata</taxon>
        <taxon>Sacoglossa</taxon>
        <taxon>Placobranchoidea</taxon>
        <taxon>Plakobranchidae</taxon>
        <taxon>Elysia</taxon>
    </lineage>
</organism>
<evidence type="ECO:0000313" key="2">
    <source>
        <dbReference type="EMBL" id="KAK3776626.1"/>
    </source>
</evidence>
<reference evidence="2" key="1">
    <citation type="journal article" date="2023" name="G3 (Bethesda)">
        <title>A reference genome for the long-term kleptoplast-retaining sea slug Elysia crispata morphotype clarki.</title>
        <authorList>
            <person name="Eastman K.E."/>
            <person name="Pendleton A.L."/>
            <person name="Shaikh M.A."/>
            <person name="Suttiyut T."/>
            <person name="Ogas R."/>
            <person name="Tomko P."/>
            <person name="Gavelis G."/>
            <person name="Widhalm J.R."/>
            <person name="Wisecaver J.H."/>
        </authorList>
    </citation>
    <scope>NUCLEOTIDE SEQUENCE</scope>
    <source>
        <strain evidence="2">ECLA1</strain>
    </source>
</reference>
<accession>A0AAE1DMW4</accession>
<dbReference type="EMBL" id="JAWDGP010003195">
    <property type="protein sequence ID" value="KAK3776626.1"/>
    <property type="molecule type" value="Genomic_DNA"/>
</dbReference>
<feature type="compositionally biased region" description="Basic residues" evidence="1">
    <location>
        <begin position="1"/>
        <end position="20"/>
    </location>
</feature>
<dbReference type="AlphaFoldDB" id="A0AAE1DMW4"/>
<keyword evidence="3" id="KW-1185">Reference proteome</keyword>
<sequence length="197" mass="22111">MDRKKSPGHKKTRQIPRRTWNKPLRPASSLVLLPPQLAEMPYTNTTGAFQDNCGARSRVEMKRKEVHPEGNNLYGVIVAGLTAKPSQASTLTAASLVYDLMQSLCPCHTAARFQDFSFCFITGTVRSSCTTTVTSGTSKDKRKRSTIGNKCLPQKIQRLFIEEYHREQMFTAKDTKPLHRGVPSGTNVYRKRYNASS</sequence>